<dbReference type="GO" id="GO:0005525">
    <property type="term" value="F:GTP binding"/>
    <property type="evidence" value="ECO:0007669"/>
    <property type="project" value="InterPro"/>
</dbReference>
<sequence length="69" mass="7355">MGISDKIADVENEIARTQKNKATEHHLGILKAKPAKLKAELDLPKGAAVKGKGWEISKSGDGRACLIGF</sequence>
<reference evidence="1 2" key="1">
    <citation type="journal article" date="2017" name="Environ. Microbiol.">
        <title>Decay of the glycolytic pathway and adaptation to intranuclear parasitism within Enterocytozoonidae microsporidia.</title>
        <authorList>
            <person name="Wiredu Boakye D."/>
            <person name="Jaroenlak P."/>
            <person name="Prachumwat A."/>
            <person name="Williams T.A."/>
            <person name="Bateman K.S."/>
            <person name="Itsathitphaisarn O."/>
            <person name="Sritunyalucksana K."/>
            <person name="Paszkiewicz K.H."/>
            <person name="Moore K.A."/>
            <person name="Stentiford G.D."/>
            <person name="Williams B.A."/>
        </authorList>
    </citation>
    <scope>NUCLEOTIDE SEQUENCE [LARGE SCALE GENOMIC DNA]</scope>
    <source>
        <strain evidence="2">canceri</strain>
    </source>
</reference>
<comment type="caution">
    <text evidence="1">The sequence shown here is derived from an EMBL/GenBank/DDBJ whole genome shotgun (WGS) entry which is preliminary data.</text>
</comment>
<name>A0A1X0Q782_9MICR</name>
<dbReference type="Gene3D" id="6.10.140.1070">
    <property type="match status" value="1"/>
</dbReference>
<organism evidence="1 2">
    <name type="scientific">Hepatospora eriocheir</name>
    <dbReference type="NCBI Taxonomy" id="1081669"/>
    <lineage>
        <taxon>Eukaryota</taxon>
        <taxon>Fungi</taxon>
        <taxon>Fungi incertae sedis</taxon>
        <taxon>Microsporidia</taxon>
        <taxon>Hepatosporidae</taxon>
        <taxon>Hepatospora</taxon>
    </lineage>
</organism>
<evidence type="ECO:0000313" key="2">
    <source>
        <dbReference type="Proteomes" id="UP000192501"/>
    </source>
</evidence>
<dbReference type="GO" id="GO:0003924">
    <property type="term" value="F:GTPase activity"/>
    <property type="evidence" value="ECO:0007669"/>
    <property type="project" value="InterPro"/>
</dbReference>
<dbReference type="AlphaFoldDB" id="A0A1X0Q782"/>
<proteinExistence type="predicted"/>
<dbReference type="PANTHER" id="PTHR43127">
    <property type="entry name" value="DEVELOPMENTALLY-REGULATED GTP-BINDING PROTEIN 2"/>
    <property type="match status" value="1"/>
</dbReference>
<dbReference type="VEuPathDB" id="MicrosporidiaDB:HERIO_938"/>
<gene>
    <name evidence="1" type="primary">DRG2</name>
    <name evidence="1" type="ORF">A0H76_2982</name>
</gene>
<dbReference type="Proteomes" id="UP000192501">
    <property type="component" value="Unassembled WGS sequence"/>
</dbReference>
<dbReference type="VEuPathDB" id="MicrosporidiaDB:A0H76_2982"/>
<accession>A0A1X0Q782</accession>
<dbReference type="InterPro" id="IPR045001">
    <property type="entry name" value="DRG"/>
</dbReference>
<protein>
    <submittedName>
        <fullName evidence="1">DRG2</fullName>
    </submittedName>
</protein>
<evidence type="ECO:0000313" key="1">
    <source>
        <dbReference type="EMBL" id="ORD95616.1"/>
    </source>
</evidence>
<dbReference type="EMBL" id="LTAI01001319">
    <property type="protein sequence ID" value="ORD95616.1"/>
    <property type="molecule type" value="Genomic_DNA"/>
</dbReference>
<feature type="non-terminal residue" evidence="1">
    <location>
        <position position="69"/>
    </location>
</feature>